<dbReference type="InterPro" id="IPR004381">
    <property type="entry name" value="Glycerate_kinase"/>
</dbReference>
<dbReference type="GO" id="GO:0031388">
    <property type="term" value="P:organic acid phosphorylation"/>
    <property type="evidence" value="ECO:0007669"/>
    <property type="project" value="InterPro"/>
</dbReference>
<dbReference type="InterPro" id="IPR036129">
    <property type="entry name" value="Glycerate_kinase_sf"/>
</dbReference>
<name>K1U5L6_9ZZZZ</name>
<sequence>MGAKHIILGLGGSATTDAGTGILYALGMRFFSEDGVEVLPDGQNMIRVKKIRRTENFERFICP</sequence>
<comment type="caution">
    <text evidence="1">The sequence shown here is derived from an EMBL/GenBank/DDBJ whole genome shotgun (WGS) entry which is preliminary data.</text>
</comment>
<organism evidence="1">
    <name type="scientific">human gut metagenome</name>
    <dbReference type="NCBI Taxonomy" id="408170"/>
    <lineage>
        <taxon>unclassified sequences</taxon>
        <taxon>metagenomes</taxon>
        <taxon>organismal metagenomes</taxon>
    </lineage>
</organism>
<dbReference type="Pfam" id="PF02595">
    <property type="entry name" value="Gly_kinase"/>
    <property type="match status" value="1"/>
</dbReference>
<dbReference type="SUPFAM" id="SSF110738">
    <property type="entry name" value="Glycerate kinase I"/>
    <property type="match status" value="1"/>
</dbReference>
<keyword evidence="1" id="KW-0418">Kinase</keyword>
<dbReference type="InterPro" id="IPR018193">
    <property type="entry name" value="Glyc_kinase_flavodox-like_fold"/>
</dbReference>
<protein>
    <submittedName>
        <fullName evidence="1">Glycerate kinase</fullName>
        <ecNumber evidence="1">2.7.1.31</ecNumber>
    </submittedName>
</protein>
<gene>
    <name evidence="1" type="ORF">LEA_04122</name>
</gene>
<dbReference type="PANTHER" id="PTHR21599:SF0">
    <property type="entry name" value="GLYCERATE KINASE"/>
    <property type="match status" value="1"/>
</dbReference>
<evidence type="ECO:0000313" key="1">
    <source>
        <dbReference type="EMBL" id="EKC77553.1"/>
    </source>
</evidence>
<keyword evidence="1" id="KW-0808">Transferase</keyword>
<dbReference type="GO" id="GO:0008887">
    <property type="term" value="F:glycerate kinase activity"/>
    <property type="evidence" value="ECO:0007669"/>
    <property type="project" value="UniProtKB-EC"/>
</dbReference>
<dbReference type="Gene3D" id="3.90.1510.10">
    <property type="entry name" value="Glycerate kinase, domain 2"/>
    <property type="match status" value="1"/>
</dbReference>
<dbReference type="PANTHER" id="PTHR21599">
    <property type="entry name" value="GLYCERATE KINASE"/>
    <property type="match status" value="1"/>
</dbReference>
<dbReference type="EC" id="2.7.1.31" evidence="1"/>
<reference evidence="1" key="1">
    <citation type="journal article" date="2013" name="Environ. Microbiol.">
        <title>Microbiota from the distal guts of lean and obese adolescents exhibit partial functional redundancy besides clear differences in community structure.</title>
        <authorList>
            <person name="Ferrer M."/>
            <person name="Ruiz A."/>
            <person name="Lanza F."/>
            <person name="Haange S.B."/>
            <person name="Oberbach A."/>
            <person name="Till H."/>
            <person name="Bargiela R."/>
            <person name="Campoy C."/>
            <person name="Segura M.T."/>
            <person name="Richter M."/>
            <person name="von Bergen M."/>
            <person name="Seifert J."/>
            <person name="Suarez A."/>
        </authorList>
    </citation>
    <scope>NUCLEOTIDE SEQUENCE</scope>
</reference>
<proteinExistence type="predicted"/>
<dbReference type="EMBL" id="AJWY01002719">
    <property type="protein sequence ID" value="EKC77553.1"/>
    <property type="molecule type" value="Genomic_DNA"/>
</dbReference>
<accession>K1U5L6</accession>
<dbReference type="AlphaFoldDB" id="K1U5L6"/>